<dbReference type="Pfam" id="PF00059">
    <property type="entry name" value="Lectin_C"/>
    <property type="match status" value="2"/>
</dbReference>
<evidence type="ECO:0000313" key="4">
    <source>
        <dbReference type="Proteomes" id="UP000281406"/>
    </source>
</evidence>
<evidence type="ECO:0000259" key="2">
    <source>
        <dbReference type="PROSITE" id="PS50041"/>
    </source>
</evidence>
<keyword evidence="1" id="KW-1015">Disulfide bond</keyword>
<evidence type="ECO:0000256" key="1">
    <source>
        <dbReference type="ARBA" id="ARBA00023157"/>
    </source>
</evidence>
<dbReference type="InterPro" id="IPR001304">
    <property type="entry name" value="C-type_lectin-like"/>
</dbReference>
<dbReference type="EMBL" id="RJVU01053642">
    <property type="protein sequence ID" value="ROL28506.1"/>
    <property type="molecule type" value="Genomic_DNA"/>
</dbReference>
<feature type="domain" description="C-type lectin" evidence="2">
    <location>
        <begin position="50"/>
        <end position="163"/>
    </location>
</feature>
<sequence>MSWNKAQSYCRENYEDLFTVKNNDENQQLTMMAQNYTCAWIVRFLSVIVCGSHEYILIREYKTWDEAQDYSRQNHIDLATVQSDEEWSQLNALRAELQFYTWIGLYDDVNSWRWSFQNESITFTKWDKHQPNNFGGNQDCVELRSSGYWRDKSCDFRCVIVCQSKGQPVLVNGSLMSWNKAQSYCRENYEDLFTVKNNDENQQLTMMAQNYTCAWIGLFRDSWKWSDQTTTSPLRWAAGQPDNSFKSVLL</sequence>
<dbReference type="AlphaFoldDB" id="A0A3N0Y2M6"/>
<protein>
    <submittedName>
        <fullName evidence="3">Neurocan core protein</fullName>
    </submittedName>
</protein>
<dbReference type="InterPro" id="IPR018378">
    <property type="entry name" value="C-type_lectin_CS"/>
</dbReference>
<comment type="caution">
    <text evidence="3">The sequence shown here is derived from an EMBL/GenBank/DDBJ whole genome shotgun (WGS) entry which is preliminary data.</text>
</comment>
<dbReference type="InterPro" id="IPR016187">
    <property type="entry name" value="CTDL_fold"/>
</dbReference>
<dbReference type="PROSITE" id="PS00615">
    <property type="entry name" value="C_TYPE_LECTIN_1"/>
    <property type="match status" value="1"/>
</dbReference>
<dbReference type="InterPro" id="IPR016186">
    <property type="entry name" value="C-type_lectin-like/link_sf"/>
</dbReference>
<reference evidence="3 4" key="1">
    <citation type="submission" date="2018-10" db="EMBL/GenBank/DDBJ databases">
        <title>Genome assembly for a Yunnan-Guizhou Plateau 3E fish, Anabarilius grahami (Regan), and its evolutionary and genetic applications.</title>
        <authorList>
            <person name="Jiang W."/>
        </authorList>
    </citation>
    <scope>NUCLEOTIDE SEQUENCE [LARGE SCALE GENOMIC DNA]</scope>
    <source>
        <strain evidence="3">AG-KIZ</strain>
        <tissue evidence="3">Muscle</tissue>
    </source>
</reference>
<dbReference type="PANTHER" id="PTHR45784">
    <property type="entry name" value="C-TYPE LECTIN DOMAIN FAMILY 20 MEMBER A-RELATED"/>
    <property type="match status" value="1"/>
</dbReference>
<dbReference type="PROSITE" id="PS50041">
    <property type="entry name" value="C_TYPE_LECTIN_2"/>
    <property type="match status" value="2"/>
</dbReference>
<keyword evidence="4" id="KW-1185">Reference proteome</keyword>
<evidence type="ECO:0000313" key="3">
    <source>
        <dbReference type="EMBL" id="ROL28506.1"/>
    </source>
</evidence>
<dbReference type="SMART" id="SM00034">
    <property type="entry name" value="CLECT"/>
    <property type="match status" value="2"/>
</dbReference>
<dbReference type="Gene3D" id="3.10.100.10">
    <property type="entry name" value="Mannose-Binding Protein A, subunit A"/>
    <property type="match status" value="3"/>
</dbReference>
<feature type="domain" description="C-type lectin" evidence="2">
    <location>
        <begin position="176"/>
        <end position="243"/>
    </location>
</feature>
<name>A0A3N0Y2M6_ANAGA</name>
<dbReference type="OrthoDB" id="6369810at2759"/>
<organism evidence="3 4">
    <name type="scientific">Anabarilius grahami</name>
    <name type="common">Kanglang fish</name>
    <name type="synonym">Barilius grahami</name>
    <dbReference type="NCBI Taxonomy" id="495550"/>
    <lineage>
        <taxon>Eukaryota</taxon>
        <taxon>Metazoa</taxon>
        <taxon>Chordata</taxon>
        <taxon>Craniata</taxon>
        <taxon>Vertebrata</taxon>
        <taxon>Euteleostomi</taxon>
        <taxon>Actinopterygii</taxon>
        <taxon>Neopterygii</taxon>
        <taxon>Teleostei</taxon>
        <taxon>Ostariophysi</taxon>
        <taxon>Cypriniformes</taxon>
        <taxon>Xenocyprididae</taxon>
        <taxon>Xenocypridinae</taxon>
        <taxon>Xenocypridinae incertae sedis</taxon>
        <taxon>Anabarilius</taxon>
    </lineage>
</organism>
<dbReference type="PANTHER" id="PTHR45784:SF3">
    <property type="entry name" value="C-TYPE LECTIN DOMAIN FAMILY 4 MEMBER K-LIKE-RELATED"/>
    <property type="match status" value="1"/>
</dbReference>
<accession>A0A3N0Y2M6</accession>
<dbReference type="Proteomes" id="UP000281406">
    <property type="component" value="Unassembled WGS sequence"/>
</dbReference>
<gene>
    <name evidence="3" type="ORF">DPX16_1666</name>
</gene>
<proteinExistence type="predicted"/>
<dbReference type="SUPFAM" id="SSF56436">
    <property type="entry name" value="C-type lectin-like"/>
    <property type="match status" value="3"/>
</dbReference>